<proteinExistence type="predicted"/>
<comment type="caution">
    <text evidence="1">The sequence shown here is derived from an EMBL/GenBank/DDBJ whole genome shotgun (WGS) entry which is preliminary data.</text>
</comment>
<dbReference type="EMBL" id="CM044702">
    <property type="protein sequence ID" value="KAI5678985.1"/>
    <property type="molecule type" value="Genomic_DNA"/>
</dbReference>
<sequence length="439" mass="49746">MACPSSSEISPNSDRGGNCKKLAVEAESLVDRISDLPDEILLDILSLLPIKSAAETSILSRRWRFLWTNVHCIDIQYSDTRYDEDACNKFTRFVNSILQLHNAPTIDKFYLHCLCAHDPSYFKTWFGIAISKNIRELHLDCCNAGYRELELPANLFTCQTLEILTVYSNGDIFINVPSNSVSLPRLTSLILTGVMFVTDESFQNLVSGCTVLKYLKVTRLFLDIPTSFKISSPSLKHMDLYDQVYYHGDSHSLEIDAPALEYLSLRCVVSRELTLDIKNLYSIKEAKVALVYNVHKPIESICCNSAVTPVEAFSFVKSLYLTADTMKTLSNATSQLTSRFQRLTELEVGFECCEWSCLQNLLEISDNLEVLCLTKEDSMMFDPHDTHKACWRNPEQVPQCFSSSLREIRITGFNELADGGELIRYILDHDNVLESVNLS</sequence>
<accession>A0ACC0C265</accession>
<evidence type="ECO:0000313" key="2">
    <source>
        <dbReference type="Proteomes" id="UP001060085"/>
    </source>
</evidence>
<reference evidence="2" key="1">
    <citation type="journal article" date="2023" name="Nat. Plants">
        <title>Single-cell RNA sequencing provides a high-resolution roadmap for understanding the multicellular compartmentation of specialized metabolism.</title>
        <authorList>
            <person name="Sun S."/>
            <person name="Shen X."/>
            <person name="Li Y."/>
            <person name="Li Y."/>
            <person name="Wang S."/>
            <person name="Li R."/>
            <person name="Zhang H."/>
            <person name="Shen G."/>
            <person name="Guo B."/>
            <person name="Wei J."/>
            <person name="Xu J."/>
            <person name="St-Pierre B."/>
            <person name="Chen S."/>
            <person name="Sun C."/>
        </authorList>
    </citation>
    <scope>NUCLEOTIDE SEQUENCE [LARGE SCALE GENOMIC DNA]</scope>
</reference>
<evidence type="ECO:0000313" key="1">
    <source>
        <dbReference type="EMBL" id="KAI5678985.1"/>
    </source>
</evidence>
<protein>
    <submittedName>
        <fullName evidence="1">Uncharacterized protein</fullName>
    </submittedName>
</protein>
<organism evidence="1 2">
    <name type="scientific">Catharanthus roseus</name>
    <name type="common">Madagascar periwinkle</name>
    <name type="synonym">Vinca rosea</name>
    <dbReference type="NCBI Taxonomy" id="4058"/>
    <lineage>
        <taxon>Eukaryota</taxon>
        <taxon>Viridiplantae</taxon>
        <taxon>Streptophyta</taxon>
        <taxon>Embryophyta</taxon>
        <taxon>Tracheophyta</taxon>
        <taxon>Spermatophyta</taxon>
        <taxon>Magnoliopsida</taxon>
        <taxon>eudicotyledons</taxon>
        <taxon>Gunneridae</taxon>
        <taxon>Pentapetalae</taxon>
        <taxon>asterids</taxon>
        <taxon>lamiids</taxon>
        <taxon>Gentianales</taxon>
        <taxon>Apocynaceae</taxon>
        <taxon>Rauvolfioideae</taxon>
        <taxon>Vinceae</taxon>
        <taxon>Catharanthinae</taxon>
        <taxon>Catharanthus</taxon>
    </lineage>
</organism>
<keyword evidence="2" id="KW-1185">Reference proteome</keyword>
<dbReference type="Proteomes" id="UP001060085">
    <property type="component" value="Linkage Group LG02"/>
</dbReference>
<name>A0ACC0C265_CATRO</name>
<gene>
    <name evidence="1" type="ORF">M9H77_09935</name>
</gene>